<name>A0A0L0FBY6_9EUKA</name>
<dbReference type="GO" id="GO:0006412">
    <property type="term" value="P:translation"/>
    <property type="evidence" value="ECO:0007669"/>
    <property type="project" value="InterPro"/>
</dbReference>
<dbReference type="GO" id="GO:0070180">
    <property type="term" value="F:large ribosomal subunit rRNA binding"/>
    <property type="evidence" value="ECO:0007669"/>
    <property type="project" value="TreeGrafter"/>
</dbReference>
<dbReference type="InterPro" id="IPR020784">
    <property type="entry name" value="Ribosomal_uL11_N"/>
</dbReference>
<evidence type="ECO:0000256" key="2">
    <source>
        <dbReference type="ARBA" id="ARBA00022980"/>
    </source>
</evidence>
<evidence type="ECO:0000256" key="5">
    <source>
        <dbReference type="RuleBase" id="RU003978"/>
    </source>
</evidence>
<dbReference type="GeneID" id="25914368"/>
<keyword evidence="3 5" id="KW-0687">Ribonucleoprotein</keyword>
<dbReference type="InterPro" id="IPR036796">
    <property type="entry name" value="Ribosomal_uL11_N_sf"/>
</dbReference>
<reference evidence="8 9" key="1">
    <citation type="submission" date="2011-02" db="EMBL/GenBank/DDBJ databases">
        <title>The Genome Sequence of Sphaeroforma arctica JP610.</title>
        <authorList>
            <consortium name="The Broad Institute Genome Sequencing Platform"/>
            <person name="Russ C."/>
            <person name="Cuomo C."/>
            <person name="Young S.K."/>
            <person name="Zeng Q."/>
            <person name="Gargeya S."/>
            <person name="Alvarado L."/>
            <person name="Berlin A."/>
            <person name="Chapman S.B."/>
            <person name="Chen Z."/>
            <person name="Freedman E."/>
            <person name="Gellesch M."/>
            <person name="Goldberg J."/>
            <person name="Griggs A."/>
            <person name="Gujja S."/>
            <person name="Heilman E."/>
            <person name="Heiman D."/>
            <person name="Howarth C."/>
            <person name="Mehta T."/>
            <person name="Neiman D."/>
            <person name="Pearson M."/>
            <person name="Roberts A."/>
            <person name="Saif S."/>
            <person name="Shea T."/>
            <person name="Shenoy N."/>
            <person name="Sisk P."/>
            <person name="Stolte C."/>
            <person name="Sykes S."/>
            <person name="White J."/>
            <person name="Yandava C."/>
            <person name="Burger G."/>
            <person name="Gray M.W."/>
            <person name="Holland P.W.H."/>
            <person name="King N."/>
            <person name="Lang F.B.F."/>
            <person name="Roger A.J."/>
            <person name="Ruiz-Trillo I."/>
            <person name="Haas B."/>
            <person name="Nusbaum C."/>
            <person name="Birren B."/>
        </authorList>
    </citation>
    <scope>NUCLEOTIDE SEQUENCE [LARGE SCALE GENOMIC DNA]</scope>
    <source>
        <strain evidence="8 9">JP610</strain>
    </source>
</reference>
<feature type="domain" description="Large ribosomal subunit protein uL11 C-terminal" evidence="6">
    <location>
        <begin position="56"/>
        <end position="126"/>
    </location>
</feature>
<keyword evidence="9" id="KW-1185">Reference proteome</keyword>
<dbReference type="Gene3D" id="3.30.1550.10">
    <property type="entry name" value="Ribosomal protein L11/L12, N-terminal domain"/>
    <property type="match status" value="1"/>
</dbReference>
<evidence type="ECO:0000259" key="6">
    <source>
        <dbReference type="Pfam" id="PF00298"/>
    </source>
</evidence>
<sequence>KAAPAPPLGPALGQRGINIMQFCKDFNDKTAKYKKGIPVPVIIDVKADRTFTYKMKQPPVSYFIKAAAGVEKGSGDCKHSKIGTITLKHVYEIAKVKKADVTLDHLSMQALCKQIISTSETMGIEVIRGD</sequence>
<dbReference type="AlphaFoldDB" id="A0A0L0FBY6"/>
<dbReference type="SUPFAM" id="SSF54747">
    <property type="entry name" value="Ribosomal L11/L12e N-terminal domain"/>
    <property type="match status" value="1"/>
</dbReference>
<keyword evidence="2 5" id="KW-0689">Ribosomal protein</keyword>
<dbReference type="PANTHER" id="PTHR11661:SF1">
    <property type="entry name" value="LARGE RIBOSOMAL SUBUNIT PROTEIN UL11M"/>
    <property type="match status" value="1"/>
</dbReference>
<feature type="non-terminal residue" evidence="8">
    <location>
        <position position="1"/>
    </location>
</feature>
<evidence type="ECO:0000259" key="7">
    <source>
        <dbReference type="Pfam" id="PF03946"/>
    </source>
</evidence>
<dbReference type="Gene3D" id="1.10.10.250">
    <property type="entry name" value="Ribosomal protein L11, C-terminal domain"/>
    <property type="match status" value="1"/>
</dbReference>
<dbReference type="eggNOG" id="KOG3257">
    <property type="taxonomic scope" value="Eukaryota"/>
</dbReference>
<gene>
    <name evidence="8" type="ORF">SARC_13864</name>
</gene>
<dbReference type="HAMAP" id="MF_00736">
    <property type="entry name" value="Ribosomal_uL11"/>
    <property type="match status" value="1"/>
</dbReference>
<dbReference type="CDD" id="cd00349">
    <property type="entry name" value="Ribosomal_L11"/>
    <property type="match status" value="1"/>
</dbReference>
<dbReference type="PANTHER" id="PTHR11661">
    <property type="entry name" value="60S RIBOSOMAL PROTEIN L12"/>
    <property type="match status" value="1"/>
</dbReference>
<dbReference type="SMART" id="SM00649">
    <property type="entry name" value="RL11"/>
    <property type="match status" value="1"/>
</dbReference>
<evidence type="ECO:0000313" key="9">
    <source>
        <dbReference type="Proteomes" id="UP000054560"/>
    </source>
</evidence>
<dbReference type="RefSeq" id="XP_014147480.1">
    <property type="nucleotide sequence ID" value="XM_014292005.1"/>
</dbReference>
<proteinExistence type="inferred from homology"/>
<dbReference type="NCBIfam" id="TIGR01632">
    <property type="entry name" value="L11_bact"/>
    <property type="match status" value="1"/>
</dbReference>
<accession>A0A0L0FBY6</accession>
<dbReference type="InterPro" id="IPR020783">
    <property type="entry name" value="Ribosomal_uL11_C"/>
</dbReference>
<dbReference type="InterPro" id="IPR000911">
    <property type="entry name" value="Ribosomal_uL11"/>
</dbReference>
<evidence type="ECO:0000256" key="3">
    <source>
        <dbReference type="ARBA" id="ARBA00023274"/>
    </source>
</evidence>
<dbReference type="FunFam" id="1.10.10.250:FF:000003">
    <property type="entry name" value="Mitochondrial ribosomal protein L11"/>
    <property type="match status" value="1"/>
</dbReference>
<comment type="similarity">
    <text evidence="1 5">Belongs to the universal ribosomal protein uL11 family.</text>
</comment>
<protein>
    <recommendedName>
        <fullName evidence="4">Large ribosomal subunit protein uL11m</fullName>
    </recommendedName>
</protein>
<dbReference type="STRING" id="667725.A0A0L0FBY6"/>
<dbReference type="Proteomes" id="UP000054560">
    <property type="component" value="Unassembled WGS sequence"/>
</dbReference>
<dbReference type="Pfam" id="PF03946">
    <property type="entry name" value="Ribosomal_L11_N"/>
    <property type="match status" value="1"/>
</dbReference>
<dbReference type="InterPro" id="IPR006519">
    <property type="entry name" value="Ribosomal_uL11_bac-typ"/>
</dbReference>
<organism evidence="8 9">
    <name type="scientific">Sphaeroforma arctica JP610</name>
    <dbReference type="NCBI Taxonomy" id="667725"/>
    <lineage>
        <taxon>Eukaryota</taxon>
        <taxon>Ichthyosporea</taxon>
        <taxon>Ichthyophonida</taxon>
        <taxon>Sphaeroforma</taxon>
    </lineage>
</organism>
<evidence type="ECO:0000313" key="8">
    <source>
        <dbReference type="EMBL" id="KNC73578.1"/>
    </source>
</evidence>
<dbReference type="EMBL" id="KQ245436">
    <property type="protein sequence ID" value="KNC73578.1"/>
    <property type="molecule type" value="Genomic_DNA"/>
</dbReference>
<dbReference type="InterPro" id="IPR036769">
    <property type="entry name" value="Ribosomal_uL11_C_sf"/>
</dbReference>
<dbReference type="GO" id="GO:0003735">
    <property type="term" value="F:structural constituent of ribosome"/>
    <property type="evidence" value="ECO:0007669"/>
    <property type="project" value="InterPro"/>
</dbReference>
<dbReference type="GO" id="GO:0005762">
    <property type="term" value="C:mitochondrial large ribosomal subunit"/>
    <property type="evidence" value="ECO:0007669"/>
    <property type="project" value="TreeGrafter"/>
</dbReference>
<dbReference type="Pfam" id="PF00298">
    <property type="entry name" value="Ribosomal_L11"/>
    <property type="match status" value="1"/>
</dbReference>
<evidence type="ECO:0000256" key="1">
    <source>
        <dbReference type="ARBA" id="ARBA00010537"/>
    </source>
</evidence>
<dbReference type="OrthoDB" id="1091498at2759"/>
<dbReference type="SUPFAM" id="SSF46906">
    <property type="entry name" value="Ribosomal protein L11, C-terminal domain"/>
    <property type="match status" value="1"/>
</dbReference>
<feature type="domain" description="Large ribosomal subunit protein uL11 N-terminal" evidence="7">
    <location>
        <begin position="1"/>
        <end position="51"/>
    </location>
</feature>
<evidence type="ECO:0000256" key="4">
    <source>
        <dbReference type="ARBA" id="ARBA00040104"/>
    </source>
</evidence>